<protein>
    <recommendedName>
        <fullName evidence="7">Rhodopsin domain-containing protein</fullName>
    </recommendedName>
</protein>
<dbReference type="Pfam" id="PF20684">
    <property type="entry name" value="Fung_rhodopsin"/>
    <property type="match status" value="1"/>
</dbReference>
<organism evidence="8 9">
    <name type="scientific">Coleophoma crateriformis</name>
    <dbReference type="NCBI Taxonomy" id="565419"/>
    <lineage>
        <taxon>Eukaryota</taxon>
        <taxon>Fungi</taxon>
        <taxon>Dikarya</taxon>
        <taxon>Ascomycota</taxon>
        <taxon>Pezizomycotina</taxon>
        <taxon>Leotiomycetes</taxon>
        <taxon>Helotiales</taxon>
        <taxon>Dermateaceae</taxon>
        <taxon>Coleophoma</taxon>
    </lineage>
</organism>
<dbReference type="Proteomes" id="UP000256328">
    <property type="component" value="Unassembled WGS sequence"/>
</dbReference>
<keyword evidence="3 6" id="KW-1133">Transmembrane helix</keyword>
<evidence type="ECO:0000256" key="2">
    <source>
        <dbReference type="ARBA" id="ARBA00022692"/>
    </source>
</evidence>
<proteinExistence type="inferred from homology"/>
<evidence type="ECO:0000313" key="9">
    <source>
        <dbReference type="Proteomes" id="UP000256328"/>
    </source>
</evidence>
<comment type="similarity">
    <text evidence="5">Belongs to the SAT4 family.</text>
</comment>
<sequence length="258" mass="28088">MGVVSVSSIVFVFLVIFQCNPVSHFWHQLDPTSAGKCFSTETTVAVSSTYGVILAMSDFIFAGIPFFMVWNLKMHIRMKISVVTLMSVGALAGVAAIVRIIFLKFIAGGSDFFFTSALLTIFTTLELSVGLIIGSTATLRPLFKKFLGDQSIRGGTSNNGGQSTTDGSRAWEFYSNNADRRTNIEDERSMELTKVKVVGGGAGSRFSKAYGKPRKTGFENDSEEELTAELNMSIATKNGIQKATMVERTEEILSAPNR</sequence>
<dbReference type="OrthoDB" id="5417887at2759"/>
<feature type="transmembrane region" description="Helical" evidence="6">
    <location>
        <begin position="82"/>
        <end position="106"/>
    </location>
</feature>
<reference evidence="8 9" key="1">
    <citation type="journal article" date="2018" name="IMA Fungus">
        <title>IMA Genome-F 9: Draft genome sequence of Annulohypoxylon stygium, Aspergillus mulundensis, Berkeleyomyces basicola (syn. Thielaviopsis basicola), Ceratocystis smalleyi, two Cercospora beticola strains, Coleophoma cylindrospora, Fusarium fracticaudum, Phialophora cf. hyalina, and Morchella septimelata.</title>
        <authorList>
            <person name="Wingfield B.D."/>
            <person name="Bills G.F."/>
            <person name="Dong Y."/>
            <person name="Huang W."/>
            <person name="Nel W.J."/>
            <person name="Swalarsk-Parry B.S."/>
            <person name="Vaghefi N."/>
            <person name="Wilken P.M."/>
            <person name="An Z."/>
            <person name="de Beer Z.W."/>
            <person name="De Vos L."/>
            <person name="Chen L."/>
            <person name="Duong T.A."/>
            <person name="Gao Y."/>
            <person name="Hammerbacher A."/>
            <person name="Kikkert J.R."/>
            <person name="Li Y."/>
            <person name="Li H."/>
            <person name="Li K."/>
            <person name="Li Q."/>
            <person name="Liu X."/>
            <person name="Ma X."/>
            <person name="Naidoo K."/>
            <person name="Pethybridge S.J."/>
            <person name="Sun J."/>
            <person name="Steenkamp E.T."/>
            <person name="van der Nest M.A."/>
            <person name="van Wyk S."/>
            <person name="Wingfield M.J."/>
            <person name="Xiong C."/>
            <person name="Yue Q."/>
            <person name="Zhang X."/>
        </authorList>
    </citation>
    <scope>NUCLEOTIDE SEQUENCE [LARGE SCALE GENOMIC DNA]</scope>
    <source>
        <strain evidence="8 9">BP5796</strain>
    </source>
</reference>
<evidence type="ECO:0000256" key="4">
    <source>
        <dbReference type="ARBA" id="ARBA00023136"/>
    </source>
</evidence>
<keyword evidence="9" id="KW-1185">Reference proteome</keyword>
<dbReference type="InterPro" id="IPR052337">
    <property type="entry name" value="SAT4-like"/>
</dbReference>
<evidence type="ECO:0000256" key="1">
    <source>
        <dbReference type="ARBA" id="ARBA00004141"/>
    </source>
</evidence>
<comment type="caution">
    <text evidence="8">The sequence shown here is derived from an EMBL/GenBank/DDBJ whole genome shotgun (WGS) entry which is preliminary data.</text>
</comment>
<dbReference type="EMBL" id="PDLN01000004">
    <property type="protein sequence ID" value="RDW87519.1"/>
    <property type="molecule type" value="Genomic_DNA"/>
</dbReference>
<keyword evidence="4 6" id="KW-0472">Membrane</keyword>
<accession>A0A3D8SME5</accession>
<dbReference type="PANTHER" id="PTHR33048">
    <property type="entry name" value="PTH11-LIKE INTEGRAL MEMBRANE PROTEIN (AFU_ORTHOLOGUE AFUA_5G11245)"/>
    <property type="match status" value="1"/>
</dbReference>
<evidence type="ECO:0000313" key="8">
    <source>
        <dbReference type="EMBL" id="RDW87519.1"/>
    </source>
</evidence>
<dbReference type="PANTHER" id="PTHR33048:SF96">
    <property type="entry name" value="INTEGRAL MEMBRANE PROTEIN"/>
    <property type="match status" value="1"/>
</dbReference>
<evidence type="ECO:0000259" key="7">
    <source>
        <dbReference type="Pfam" id="PF20684"/>
    </source>
</evidence>
<keyword evidence="2 6" id="KW-0812">Transmembrane</keyword>
<name>A0A3D8SME5_9HELO</name>
<evidence type="ECO:0000256" key="3">
    <source>
        <dbReference type="ARBA" id="ARBA00022989"/>
    </source>
</evidence>
<feature type="transmembrane region" description="Helical" evidence="6">
    <location>
        <begin position="50"/>
        <end position="70"/>
    </location>
</feature>
<comment type="subcellular location">
    <subcellularLocation>
        <location evidence="1">Membrane</location>
        <topology evidence="1">Multi-pass membrane protein</topology>
    </subcellularLocation>
</comment>
<feature type="domain" description="Rhodopsin" evidence="7">
    <location>
        <begin position="1"/>
        <end position="145"/>
    </location>
</feature>
<dbReference type="InterPro" id="IPR049326">
    <property type="entry name" value="Rhodopsin_dom_fungi"/>
</dbReference>
<gene>
    <name evidence="8" type="ORF">BP5796_03213</name>
</gene>
<evidence type="ECO:0000256" key="5">
    <source>
        <dbReference type="ARBA" id="ARBA00038359"/>
    </source>
</evidence>
<dbReference type="AlphaFoldDB" id="A0A3D8SME5"/>
<evidence type="ECO:0000256" key="6">
    <source>
        <dbReference type="SAM" id="Phobius"/>
    </source>
</evidence>
<dbReference type="GO" id="GO:0016020">
    <property type="term" value="C:membrane"/>
    <property type="evidence" value="ECO:0007669"/>
    <property type="project" value="UniProtKB-SubCell"/>
</dbReference>
<feature type="transmembrane region" description="Helical" evidence="6">
    <location>
        <begin position="112"/>
        <end position="134"/>
    </location>
</feature>